<dbReference type="InterPro" id="IPR003846">
    <property type="entry name" value="SelO"/>
</dbReference>
<dbReference type="Pfam" id="PF02696">
    <property type="entry name" value="SelO"/>
    <property type="match status" value="1"/>
</dbReference>
<keyword evidence="8" id="KW-0460">Magnesium</keyword>
<feature type="non-terminal residue" evidence="11">
    <location>
        <position position="1"/>
    </location>
</feature>
<dbReference type="KEGG" id="ovi:T265_12461"/>
<gene>
    <name evidence="11" type="ORF">T265_12461</name>
</gene>
<evidence type="ECO:0000256" key="8">
    <source>
        <dbReference type="ARBA" id="ARBA00022842"/>
    </source>
</evidence>
<evidence type="ECO:0000256" key="9">
    <source>
        <dbReference type="ARBA" id="ARBA00031547"/>
    </source>
</evidence>
<keyword evidence="4" id="KW-0548">Nucleotidyltransferase</keyword>
<evidence type="ECO:0000256" key="10">
    <source>
        <dbReference type="SAM" id="MobiDB-lite"/>
    </source>
</evidence>
<dbReference type="HAMAP" id="MF_00692">
    <property type="entry name" value="SelO"/>
    <property type="match status" value="1"/>
</dbReference>
<comment type="similarity">
    <text evidence="2">Belongs to the SELO family.</text>
</comment>
<dbReference type="GO" id="GO:0005524">
    <property type="term" value="F:ATP binding"/>
    <property type="evidence" value="ECO:0007669"/>
    <property type="project" value="UniProtKB-KW"/>
</dbReference>
<dbReference type="Proteomes" id="UP000054324">
    <property type="component" value="Unassembled WGS sequence"/>
</dbReference>
<evidence type="ECO:0000256" key="2">
    <source>
        <dbReference type="ARBA" id="ARBA00009747"/>
    </source>
</evidence>
<evidence type="ECO:0000256" key="3">
    <source>
        <dbReference type="ARBA" id="ARBA00022679"/>
    </source>
</evidence>
<evidence type="ECO:0000256" key="7">
    <source>
        <dbReference type="ARBA" id="ARBA00022840"/>
    </source>
</evidence>
<dbReference type="CTD" id="20326629"/>
<feature type="region of interest" description="Disordered" evidence="10">
    <location>
        <begin position="665"/>
        <end position="689"/>
    </location>
</feature>
<dbReference type="PANTHER" id="PTHR12153:SF15">
    <property type="entry name" value="PROTEIN ADENYLYLTRANSFERASE SELO, MITOCHONDRIAL"/>
    <property type="match status" value="1"/>
</dbReference>
<evidence type="ECO:0000313" key="12">
    <source>
        <dbReference type="Proteomes" id="UP000054324"/>
    </source>
</evidence>
<dbReference type="OrthoDB" id="10254721at2759"/>
<keyword evidence="12" id="KW-1185">Reference proteome</keyword>
<keyword evidence="7" id="KW-0067">ATP-binding</keyword>
<dbReference type="STRING" id="6198.A0A075AK06"/>
<sequence length="711" mass="80349">YYKKLPFPFQLRTCRFFPKIGKTFSRKYRQGNGRIRMADAIQRIHRGPDFDNLALRVLPVDTGPNVVRQVANACFARVVPTPVESPCLVVASREVCHLLDLPVPDEIDKSSEHYEAFIKHLSGNLVWPLSEPAAHCYCGHQFGTFAGQLGDGAVIYLGEVLNQQKERWELQLKGAGPTPFSRSADGRKVLRSSLREFLCSETMYHLGVPTTRALSVVTSDTRVPRDVFYTGKVILERASITARVAPTFIRFGSFEITKPSSSSLERHGPSVGNRTIVSQLTAYVIENFYPAIWQTRDSSNPVTLYLDFFEQVVKRTAELVACWQTIGFCHGVLNTDNMSILGLTIDYGPFGFIDRFMWDHVCNASDTDGRYSYAQQPSICAWNCARLAECLVRAVVDVTSPPGQSENEESRKSQETELMQCFMDRLTATFIPTFQQCYVDKMRKKLGLLGPPVMGTDDSDEQLFKSLFDTMEQTGADFTNTFIVLEETVESGASIGVGSSEPICLSPDIVVQECCSLDELMDAYEPSSSDIQQEMLLRFTRFGRQFLDRLNQTKVLKPQEKAARRQALQNMSEADKASHDRALWKIWLDAYSERLSHDIQVKPKASIADRLKLMRSVNPRIVLRNYMAEEAIRAAESGDFAVVRQLLDDLRRPYLYSDHQLHRTRFSEHSPEDMTNEPATSGSHTQHHAVCHRVRPPEWAHGSCCIAFDSE</sequence>
<protein>
    <recommendedName>
        <fullName evidence="9">Selenoprotein O</fullName>
    </recommendedName>
</protein>
<keyword evidence="3" id="KW-0808">Transferase</keyword>
<keyword evidence="5" id="KW-0479">Metal-binding</keyword>
<keyword evidence="6" id="KW-0547">Nucleotide-binding</keyword>
<dbReference type="PANTHER" id="PTHR12153">
    <property type="entry name" value="SELENOPROTEIN O"/>
    <property type="match status" value="1"/>
</dbReference>
<dbReference type="GO" id="GO:0046872">
    <property type="term" value="F:metal ion binding"/>
    <property type="evidence" value="ECO:0007669"/>
    <property type="project" value="UniProtKB-KW"/>
</dbReference>
<evidence type="ECO:0000256" key="4">
    <source>
        <dbReference type="ARBA" id="ARBA00022695"/>
    </source>
</evidence>
<organism evidence="11 12">
    <name type="scientific">Opisthorchis viverrini</name>
    <name type="common">Southeast Asian liver fluke</name>
    <dbReference type="NCBI Taxonomy" id="6198"/>
    <lineage>
        <taxon>Eukaryota</taxon>
        <taxon>Metazoa</taxon>
        <taxon>Spiralia</taxon>
        <taxon>Lophotrochozoa</taxon>
        <taxon>Platyhelminthes</taxon>
        <taxon>Trematoda</taxon>
        <taxon>Digenea</taxon>
        <taxon>Opisthorchiida</taxon>
        <taxon>Opisthorchiata</taxon>
        <taxon>Opisthorchiidae</taxon>
        <taxon>Opisthorchis</taxon>
    </lineage>
</organism>
<evidence type="ECO:0000256" key="1">
    <source>
        <dbReference type="ARBA" id="ARBA00001946"/>
    </source>
</evidence>
<dbReference type="AlphaFoldDB" id="A0A075AK06"/>
<reference evidence="11 12" key="1">
    <citation type="submission" date="2013-11" db="EMBL/GenBank/DDBJ databases">
        <title>Opisthorchis viverrini - life in the bile duct.</title>
        <authorList>
            <person name="Young N.D."/>
            <person name="Nagarajan N."/>
            <person name="Lin S.J."/>
            <person name="Korhonen P.K."/>
            <person name="Jex A.R."/>
            <person name="Hall R.S."/>
            <person name="Safavi-Hemami H."/>
            <person name="Kaewkong W."/>
            <person name="Bertrand D."/>
            <person name="Gao S."/>
            <person name="Seet Q."/>
            <person name="Wongkham S."/>
            <person name="Teh B.T."/>
            <person name="Wongkham C."/>
            <person name="Intapan P.M."/>
            <person name="Maleewong W."/>
            <person name="Yang X."/>
            <person name="Hu M."/>
            <person name="Wang Z."/>
            <person name="Hofmann A."/>
            <person name="Sternberg P.W."/>
            <person name="Tan P."/>
            <person name="Wang J."/>
            <person name="Gasser R.B."/>
        </authorList>
    </citation>
    <scope>NUCLEOTIDE SEQUENCE [LARGE SCALE GENOMIC DNA]</scope>
</reference>
<dbReference type="RefSeq" id="XP_009162141.1">
    <property type="nucleotide sequence ID" value="XM_009163877.1"/>
</dbReference>
<name>A0A075AK06_OPIVI</name>
<proteinExistence type="inferred from homology"/>
<comment type="cofactor">
    <cofactor evidence="1">
        <name>Mg(2+)</name>
        <dbReference type="ChEBI" id="CHEBI:18420"/>
    </cofactor>
</comment>
<evidence type="ECO:0000313" key="11">
    <source>
        <dbReference type="EMBL" id="KER34299.1"/>
    </source>
</evidence>
<dbReference type="GO" id="GO:0016779">
    <property type="term" value="F:nucleotidyltransferase activity"/>
    <property type="evidence" value="ECO:0007669"/>
    <property type="project" value="UniProtKB-KW"/>
</dbReference>
<dbReference type="EMBL" id="KL596619">
    <property type="protein sequence ID" value="KER34299.1"/>
    <property type="molecule type" value="Genomic_DNA"/>
</dbReference>
<evidence type="ECO:0000256" key="6">
    <source>
        <dbReference type="ARBA" id="ARBA00022741"/>
    </source>
</evidence>
<evidence type="ECO:0000256" key="5">
    <source>
        <dbReference type="ARBA" id="ARBA00022723"/>
    </source>
</evidence>
<accession>A0A075AK06</accession>
<dbReference type="GeneID" id="20326629"/>